<accession>A0A9E7FNZ5</accession>
<proteinExistence type="predicted"/>
<dbReference type="Proteomes" id="UP001055439">
    <property type="component" value="Chromosome 4"/>
</dbReference>
<name>A0A9E7FNZ5_9LILI</name>
<evidence type="ECO:0000313" key="2">
    <source>
        <dbReference type="Proteomes" id="UP001055439"/>
    </source>
</evidence>
<dbReference type="EMBL" id="CP097506">
    <property type="protein sequence ID" value="URD99769.1"/>
    <property type="molecule type" value="Genomic_DNA"/>
</dbReference>
<organism evidence="1 2">
    <name type="scientific">Musa troglodytarum</name>
    <name type="common">fe'i banana</name>
    <dbReference type="NCBI Taxonomy" id="320322"/>
    <lineage>
        <taxon>Eukaryota</taxon>
        <taxon>Viridiplantae</taxon>
        <taxon>Streptophyta</taxon>
        <taxon>Embryophyta</taxon>
        <taxon>Tracheophyta</taxon>
        <taxon>Spermatophyta</taxon>
        <taxon>Magnoliopsida</taxon>
        <taxon>Liliopsida</taxon>
        <taxon>Zingiberales</taxon>
        <taxon>Musaceae</taxon>
        <taxon>Musa</taxon>
    </lineage>
</organism>
<evidence type="ECO:0000313" key="1">
    <source>
        <dbReference type="EMBL" id="URD99769.1"/>
    </source>
</evidence>
<gene>
    <name evidence="1" type="ORF">MUK42_36970</name>
</gene>
<sequence length="104" mass="11212">MDASSVGLKSSACLSQVKRGVLDAEESGFAVGSRIMAWKPKVARNAKNCCSWVGEFKAGAGVCAITSAVNKETVINEPHVSICSFLAEICEQTFVWIIHVYYPL</sequence>
<reference evidence="1" key="1">
    <citation type="submission" date="2022-05" db="EMBL/GenBank/DDBJ databases">
        <title>The Musa troglodytarum L. genome provides insights into the mechanism of non-climacteric behaviour and enrichment of carotenoids.</title>
        <authorList>
            <person name="Wang J."/>
        </authorList>
    </citation>
    <scope>NUCLEOTIDE SEQUENCE</scope>
    <source>
        <tissue evidence="1">Leaf</tissue>
    </source>
</reference>
<protein>
    <submittedName>
        <fullName evidence="1">Uncharacterized protein</fullName>
    </submittedName>
</protein>
<dbReference type="AlphaFoldDB" id="A0A9E7FNZ5"/>
<keyword evidence="2" id="KW-1185">Reference proteome</keyword>